<gene>
    <name evidence="1" type="ORF">ACFOD9_12400</name>
</gene>
<name>A0ABV7IQU6_9SPHN</name>
<dbReference type="Pfam" id="PF03567">
    <property type="entry name" value="Sulfotransfer_2"/>
    <property type="match status" value="1"/>
</dbReference>
<reference evidence="2" key="1">
    <citation type="journal article" date="2019" name="Int. J. Syst. Evol. Microbiol.">
        <title>The Global Catalogue of Microorganisms (GCM) 10K type strain sequencing project: providing services to taxonomists for standard genome sequencing and annotation.</title>
        <authorList>
            <consortium name="The Broad Institute Genomics Platform"/>
            <consortium name="The Broad Institute Genome Sequencing Center for Infectious Disease"/>
            <person name="Wu L."/>
            <person name="Ma J."/>
        </authorList>
    </citation>
    <scope>NUCLEOTIDE SEQUENCE [LARGE SCALE GENOMIC DNA]</scope>
    <source>
        <strain evidence="2">KCTC 42984</strain>
    </source>
</reference>
<sequence length="223" mass="24863">MSGLRSTAASTIPETVRQRVRARLRAGAFRDAGVAFIHVPRTAGTSISSAVYGRFIGHFGLADLKAVGPRDVLTLPRFSVVRNPWDRLVSAWSFARAGGGDSEVGTIRIHRPAQYAVPQFATFARFVEEWLDQREPGRIDGVFRPQHGYLLDAGGAMDFTHVGRLENIGQTEAWLSATLGRPIAFQPQNEAPRTDYRAYYTPRLRDIVARIYARDIELLGYDF</sequence>
<proteinExistence type="predicted"/>
<dbReference type="Gene3D" id="3.40.50.300">
    <property type="entry name" value="P-loop containing nucleotide triphosphate hydrolases"/>
    <property type="match status" value="1"/>
</dbReference>
<dbReference type="Proteomes" id="UP001595604">
    <property type="component" value="Unassembled WGS sequence"/>
</dbReference>
<dbReference type="EMBL" id="JBHRTQ010000010">
    <property type="protein sequence ID" value="MFC3175051.1"/>
    <property type="molecule type" value="Genomic_DNA"/>
</dbReference>
<dbReference type="InterPro" id="IPR005331">
    <property type="entry name" value="Sulfotransferase"/>
</dbReference>
<comment type="caution">
    <text evidence="1">The sequence shown here is derived from an EMBL/GenBank/DDBJ whole genome shotgun (WGS) entry which is preliminary data.</text>
</comment>
<organism evidence="1 2">
    <name type="scientific">Novosphingobium bradum</name>
    <dbReference type="NCBI Taxonomy" id="1737444"/>
    <lineage>
        <taxon>Bacteria</taxon>
        <taxon>Pseudomonadati</taxon>
        <taxon>Pseudomonadota</taxon>
        <taxon>Alphaproteobacteria</taxon>
        <taxon>Sphingomonadales</taxon>
        <taxon>Sphingomonadaceae</taxon>
        <taxon>Novosphingobium</taxon>
    </lineage>
</organism>
<dbReference type="InterPro" id="IPR027417">
    <property type="entry name" value="P-loop_NTPase"/>
</dbReference>
<evidence type="ECO:0000313" key="2">
    <source>
        <dbReference type="Proteomes" id="UP001595604"/>
    </source>
</evidence>
<evidence type="ECO:0000313" key="1">
    <source>
        <dbReference type="EMBL" id="MFC3175051.1"/>
    </source>
</evidence>
<accession>A0ABV7IQU6</accession>
<keyword evidence="2" id="KW-1185">Reference proteome</keyword>
<dbReference type="SUPFAM" id="SSF52540">
    <property type="entry name" value="P-loop containing nucleoside triphosphate hydrolases"/>
    <property type="match status" value="1"/>
</dbReference>
<protein>
    <submittedName>
        <fullName evidence="1">Sulfotransferase family 2 domain-containing protein</fullName>
    </submittedName>
</protein>